<organism evidence="1 2">
    <name type="scientific">Thanatephorus cucumeris (strain AG1-IA)</name>
    <name type="common">Rice sheath blight fungus</name>
    <name type="synonym">Rhizoctonia solani</name>
    <dbReference type="NCBI Taxonomy" id="983506"/>
    <lineage>
        <taxon>Eukaryota</taxon>
        <taxon>Fungi</taxon>
        <taxon>Dikarya</taxon>
        <taxon>Basidiomycota</taxon>
        <taxon>Agaricomycotina</taxon>
        <taxon>Agaricomycetes</taxon>
        <taxon>Cantharellales</taxon>
        <taxon>Ceratobasidiaceae</taxon>
        <taxon>Rhizoctonia</taxon>
        <taxon>Rhizoctonia solani AG-1</taxon>
    </lineage>
</organism>
<reference evidence="1 2" key="1">
    <citation type="journal article" date="2013" name="Nat. Commun.">
        <title>The evolution and pathogenic mechanisms of the rice sheath blight pathogen.</title>
        <authorList>
            <person name="Zheng A."/>
            <person name="Lin R."/>
            <person name="Xu L."/>
            <person name="Qin P."/>
            <person name="Tang C."/>
            <person name="Ai P."/>
            <person name="Zhang D."/>
            <person name="Liu Y."/>
            <person name="Sun Z."/>
            <person name="Feng H."/>
            <person name="Wang Y."/>
            <person name="Chen Y."/>
            <person name="Liang X."/>
            <person name="Fu R."/>
            <person name="Li Q."/>
            <person name="Zhang J."/>
            <person name="Yu X."/>
            <person name="Xie Z."/>
            <person name="Ding L."/>
            <person name="Guan P."/>
            <person name="Tang J."/>
            <person name="Liang Y."/>
            <person name="Wang S."/>
            <person name="Deng Q."/>
            <person name="Li S."/>
            <person name="Zhu J."/>
            <person name="Wang L."/>
            <person name="Liu H."/>
            <person name="Li P."/>
        </authorList>
    </citation>
    <scope>NUCLEOTIDE SEQUENCE [LARGE SCALE GENOMIC DNA]</scope>
    <source>
        <strain evidence="2">AG-1 IA</strain>
    </source>
</reference>
<proteinExistence type="predicted"/>
<accession>L8WSX2</accession>
<dbReference type="EMBL" id="AFRT01001754">
    <property type="protein sequence ID" value="ELU39489.1"/>
    <property type="molecule type" value="Genomic_DNA"/>
</dbReference>
<name>L8WSX2_THACA</name>
<keyword evidence="2" id="KW-1185">Reference proteome</keyword>
<evidence type="ECO:0000313" key="1">
    <source>
        <dbReference type="EMBL" id="ELU39489.1"/>
    </source>
</evidence>
<sequence>MQAALDEFLSTRLLFWMEVLSVRGDLSTGVGTVQLMNAKQWLELVVIWAPRLSVNAGSKYGRCYQFCGRAYNQPGF</sequence>
<evidence type="ECO:0000313" key="2">
    <source>
        <dbReference type="Proteomes" id="UP000011668"/>
    </source>
</evidence>
<protein>
    <submittedName>
        <fullName evidence="1">Uncharacterized protein</fullName>
    </submittedName>
</protein>
<dbReference type="HOGENOM" id="CLU_2656146_0_0_1"/>
<gene>
    <name evidence="1" type="ORF">AG1IA_06481</name>
</gene>
<dbReference type="AlphaFoldDB" id="L8WSX2"/>
<dbReference type="Proteomes" id="UP000011668">
    <property type="component" value="Unassembled WGS sequence"/>
</dbReference>
<comment type="caution">
    <text evidence="1">The sequence shown here is derived from an EMBL/GenBank/DDBJ whole genome shotgun (WGS) entry which is preliminary data.</text>
</comment>